<dbReference type="AlphaFoldDB" id="A0A915ITE6"/>
<evidence type="ECO:0000313" key="2">
    <source>
        <dbReference type="Proteomes" id="UP000887565"/>
    </source>
</evidence>
<reference evidence="3" key="1">
    <citation type="submission" date="2022-11" db="UniProtKB">
        <authorList>
            <consortium name="WormBaseParasite"/>
        </authorList>
    </citation>
    <scope>IDENTIFICATION</scope>
</reference>
<dbReference type="Proteomes" id="UP000887565">
    <property type="component" value="Unplaced"/>
</dbReference>
<dbReference type="Gene3D" id="1.10.357.40">
    <property type="entry name" value="YbiA-like"/>
    <property type="match status" value="1"/>
</dbReference>
<dbReference type="SUPFAM" id="SSF143990">
    <property type="entry name" value="YbiA-like"/>
    <property type="match status" value="1"/>
</dbReference>
<dbReference type="InterPro" id="IPR012816">
    <property type="entry name" value="NADAR"/>
</dbReference>
<feature type="domain" description="NADAR" evidence="1">
    <location>
        <begin position="35"/>
        <end position="136"/>
    </location>
</feature>
<dbReference type="WBParaSite" id="nRc.2.0.1.t17135-RA">
    <property type="protein sequence ID" value="nRc.2.0.1.t17135-RA"/>
    <property type="gene ID" value="nRc.2.0.1.g17135"/>
</dbReference>
<sequence>DINKLEAAKVAPTIKSLKDLHLYIASVVAQCTNDEITSWRCNKMFNTLKVATQLKFAQYTELKALLMQTGNSFLIESNPNDLDWSIGFSLEDLEHWMKDNGVSTYDIACWIFHPEFKPGSIGSNVNGRLLMIMRHEFLAESGLDFRAHSGDAGIL</sequence>
<proteinExistence type="predicted"/>
<organism evidence="2 3">
    <name type="scientific">Romanomermis culicivorax</name>
    <name type="common">Nematode worm</name>
    <dbReference type="NCBI Taxonomy" id="13658"/>
    <lineage>
        <taxon>Eukaryota</taxon>
        <taxon>Metazoa</taxon>
        <taxon>Ecdysozoa</taxon>
        <taxon>Nematoda</taxon>
        <taxon>Enoplea</taxon>
        <taxon>Dorylaimia</taxon>
        <taxon>Mermithida</taxon>
        <taxon>Mermithoidea</taxon>
        <taxon>Mermithidae</taxon>
        <taxon>Romanomermis</taxon>
    </lineage>
</organism>
<name>A0A915ITE6_ROMCU</name>
<keyword evidence="2" id="KW-1185">Reference proteome</keyword>
<dbReference type="InterPro" id="IPR037238">
    <property type="entry name" value="YbiA-like_sf"/>
</dbReference>
<dbReference type="Pfam" id="PF08719">
    <property type="entry name" value="NADAR"/>
    <property type="match status" value="1"/>
</dbReference>
<accession>A0A915ITE6</accession>
<protein>
    <submittedName>
        <fullName evidence="3">NADAR domain-containing protein</fullName>
    </submittedName>
</protein>
<evidence type="ECO:0000313" key="3">
    <source>
        <dbReference type="WBParaSite" id="nRc.2.0.1.t17135-RA"/>
    </source>
</evidence>
<evidence type="ECO:0000259" key="1">
    <source>
        <dbReference type="Pfam" id="PF08719"/>
    </source>
</evidence>